<dbReference type="Pfam" id="PF00293">
    <property type="entry name" value="NUDIX"/>
    <property type="match status" value="1"/>
</dbReference>
<protein>
    <submittedName>
        <fullName evidence="4">MutT/nudix family protein</fullName>
    </submittedName>
</protein>
<dbReference type="HOGENOM" id="CLU_037162_18_0_10"/>
<dbReference type="KEGG" id="srm:SRM_00960"/>
<evidence type="ECO:0000256" key="1">
    <source>
        <dbReference type="ARBA" id="ARBA00001946"/>
    </source>
</evidence>
<name>D5H776_SALRM</name>
<gene>
    <name evidence="4" type="ordered locus">SRM_00960</name>
</gene>
<dbReference type="PROSITE" id="PS00893">
    <property type="entry name" value="NUDIX_BOX"/>
    <property type="match status" value="1"/>
</dbReference>
<reference evidence="5" key="2">
    <citation type="submission" date="2010-04" db="EMBL/GenBank/DDBJ databases">
        <title>Genome sequence of Salinibacter ruber M8.</title>
        <authorList>
            <consortium name="Genoscope"/>
        </authorList>
    </citation>
    <scope>NUCLEOTIDE SEQUENCE [LARGE SCALE GENOMIC DNA]</scope>
    <source>
        <strain evidence="5">M8</strain>
    </source>
</reference>
<keyword evidence="2" id="KW-0378">Hydrolase</keyword>
<dbReference type="PROSITE" id="PS51462">
    <property type="entry name" value="NUDIX"/>
    <property type="match status" value="1"/>
</dbReference>
<dbReference type="GO" id="GO:0016787">
    <property type="term" value="F:hydrolase activity"/>
    <property type="evidence" value="ECO:0007669"/>
    <property type="project" value="UniProtKB-KW"/>
</dbReference>
<sequence>MSMPTVHLLARAVVREANHVLVVRAEGQPHTFLPGGHREPGEGLEGCLRRELDEELGVRAEVGRYLGAVEHQWRREGERQYEINHCYATTSPALTADTPPQAQEGYLSFAWAPVDQLDRVSLQPPPLRALLAGTDAADAAWWGSTVR</sequence>
<evidence type="ECO:0000313" key="5">
    <source>
        <dbReference type="Proteomes" id="UP000000933"/>
    </source>
</evidence>
<dbReference type="SUPFAM" id="SSF55811">
    <property type="entry name" value="Nudix"/>
    <property type="match status" value="1"/>
</dbReference>
<dbReference type="InterPro" id="IPR020084">
    <property type="entry name" value="NUDIX_hydrolase_CS"/>
</dbReference>
<comment type="cofactor">
    <cofactor evidence="1">
        <name>Mg(2+)</name>
        <dbReference type="ChEBI" id="CHEBI:18420"/>
    </cofactor>
</comment>
<organism evidence="4 5">
    <name type="scientific">Salinibacter ruber (strain M8)</name>
    <dbReference type="NCBI Taxonomy" id="761659"/>
    <lineage>
        <taxon>Bacteria</taxon>
        <taxon>Pseudomonadati</taxon>
        <taxon>Rhodothermota</taxon>
        <taxon>Rhodothermia</taxon>
        <taxon>Rhodothermales</taxon>
        <taxon>Salinibacteraceae</taxon>
        <taxon>Salinibacter</taxon>
    </lineage>
</organism>
<dbReference type="Proteomes" id="UP000000933">
    <property type="component" value="Chromosome"/>
</dbReference>
<dbReference type="Gene3D" id="3.90.79.10">
    <property type="entry name" value="Nucleoside Triphosphate Pyrophosphohydrolase"/>
    <property type="match status" value="1"/>
</dbReference>
<evidence type="ECO:0000313" key="4">
    <source>
        <dbReference type="EMBL" id="CBH23881.1"/>
    </source>
</evidence>
<proteinExistence type="predicted"/>
<dbReference type="InterPro" id="IPR015797">
    <property type="entry name" value="NUDIX_hydrolase-like_dom_sf"/>
</dbReference>
<reference evidence="4 5" key="1">
    <citation type="journal article" date="2010" name="ISME J.">
        <title>Fine-scale evolution: genomic, phenotypic and ecological differentiation in two coexisting Salinibacter ruber strains.</title>
        <authorList>
            <person name="Pena A."/>
            <person name="Teeling H."/>
            <person name="Huerta-Cepas J."/>
            <person name="Santos F."/>
            <person name="Yarza P."/>
            <person name="Brito-Echeverria J."/>
            <person name="Lucio M."/>
            <person name="Schmitt-Kopplin P."/>
            <person name="Meseguer I."/>
            <person name="Schenowitz C."/>
            <person name="Dossat C."/>
            <person name="Barbe V."/>
            <person name="Dopazo J."/>
            <person name="Rossello-Mora R."/>
            <person name="Schuler M."/>
            <person name="Glockner F.O."/>
            <person name="Amann R."/>
            <person name="Gabaldon T."/>
            <person name="Anton J."/>
        </authorList>
    </citation>
    <scope>NUCLEOTIDE SEQUENCE [LARGE SCALE GENOMIC DNA]</scope>
    <source>
        <strain evidence="4 5">M8</strain>
    </source>
</reference>
<dbReference type="InterPro" id="IPR000086">
    <property type="entry name" value="NUDIX_hydrolase_dom"/>
</dbReference>
<accession>D5H776</accession>
<evidence type="ECO:0000256" key="2">
    <source>
        <dbReference type="ARBA" id="ARBA00022801"/>
    </source>
</evidence>
<dbReference type="PANTHER" id="PTHR43046">
    <property type="entry name" value="GDP-MANNOSE MANNOSYL HYDROLASE"/>
    <property type="match status" value="1"/>
</dbReference>
<evidence type="ECO:0000259" key="3">
    <source>
        <dbReference type="PROSITE" id="PS51462"/>
    </source>
</evidence>
<dbReference type="PANTHER" id="PTHR43046:SF14">
    <property type="entry name" value="MUTT_NUDIX FAMILY PROTEIN"/>
    <property type="match status" value="1"/>
</dbReference>
<feature type="domain" description="Nudix hydrolase" evidence="3">
    <location>
        <begin position="1"/>
        <end position="135"/>
    </location>
</feature>
<dbReference type="EMBL" id="FP565814">
    <property type="protein sequence ID" value="CBH23881.1"/>
    <property type="molecule type" value="Genomic_DNA"/>
</dbReference>
<dbReference type="AlphaFoldDB" id="D5H776"/>